<keyword evidence="4" id="KW-0808">Transferase</keyword>
<protein>
    <submittedName>
        <fullName evidence="6">Glycosyltransferase family 2 protein</fullName>
    </submittedName>
</protein>
<comment type="caution">
    <text evidence="6">The sequence shown here is derived from an EMBL/GenBank/DDBJ whole genome shotgun (WGS) entry which is preliminary data.</text>
</comment>
<dbReference type="Gene3D" id="3.90.550.10">
    <property type="entry name" value="Spore Coat Polysaccharide Biosynthesis Protein SpsA, Chain A"/>
    <property type="match status" value="1"/>
</dbReference>
<dbReference type="Pfam" id="PF00535">
    <property type="entry name" value="Glycos_transf_2"/>
    <property type="match status" value="1"/>
</dbReference>
<evidence type="ECO:0000256" key="4">
    <source>
        <dbReference type="ARBA" id="ARBA00022679"/>
    </source>
</evidence>
<dbReference type="RefSeq" id="WP_319955638.1">
    <property type="nucleotide sequence ID" value="NZ_JAXAVX010000015.1"/>
</dbReference>
<dbReference type="EMBL" id="JAXAVX010000015">
    <property type="protein sequence ID" value="MDX8153488.1"/>
    <property type="molecule type" value="Genomic_DNA"/>
</dbReference>
<evidence type="ECO:0000259" key="5">
    <source>
        <dbReference type="Pfam" id="PF00535"/>
    </source>
</evidence>
<dbReference type="SUPFAM" id="SSF53448">
    <property type="entry name" value="Nucleotide-diphospho-sugar transferases"/>
    <property type="match status" value="1"/>
</dbReference>
<evidence type="ECO:0000256" key="1">
    <source>
        <dbReference type="ARBA" id="ARBA00004776"/>
    </source>
</evidence>
<name>A0ABU4VNT5_9ACTN</name>
<sequence length="301" mass="33640">MSVGKLETPEPPVNVRERVCAVVVTRDRRALLRTCLERLAAQERATDAVLVIDNQSSDGTADMVREEFPDVELVRLEENVGGAGGFAEGVRRATAAGHDWIWLMDDDTFVAPGTLAALLDGAARAPRRPQVLAGPVRWRDGRLHPMNEPWFAWRRRREVAAAAAAGLLPLRHTTFVSALVHRDAVAAHGLPLAHYFIWTDDFEYTGRILRDGHGYLVPEAEVEHATAKPHNPVSAAGDRFFWFVRNSLLLLRGKALTTPERLRYARMMAGMVQEYLGARPEPQRLRIVARGAWRGLRDPVR</sequence>
<keyword evidence="3" id="KW-0328">Glycosyltransferase</keyword>
<evidence type="ECO:0000313" key="7">
    <source>
        <dbReference type="Proteomes" id="UP001277761"/>
    </source>
</evidence>
<dbReference type="Proteomes" id="UP001277761">
    <property type="component" value="Unassembled WGS sequence"/>
</dbReference>
<evidence type="ECO:0000313" key="6">
    <source>
        <dbReference type="EMBL" id="MDX8153488.1"/>
    </source>
</evidence>
<accession>A0ABU4VNT5</accession>
<reference evidence="6 7" key="1">
    <citation type="submission" date="2023-11" db="EMBL/GenBank/DDBJ databases">
        <authorList>
            <person name="Xu M."/>
            <person name="Jiang T."/>
        </authorList>
    </citation>
    <scope>NUCLEOTIDE SEQUENCE [LARGE SCALE GENOMIC DNA]</scope>
    <source>
        <strain evidence="6 7">SD</strain>
    </source>
</reference>
<dbReference type="CDD" id="cd04185">
    <property type="entry name" value="GT_2_like_b"/>
    <property type="match status" value="1"/>
</dbReference>
<dbReference type="InterPro" id="IPR029044">
    <property type="entry name" value="Nucleotide-diphossugar_trans"/>
</dbReference>
<gene>
    <name evidence="6" type="ORF">SK069_17955</name>
</gene>
<keyword evidence="7" id="KW-1185">Reference proteome</keyword>
<feature type="domain" description="Glycosyltransferase 2-like" evidence="5">
    <location>
        <begin position="21"/>
        <end position="184"/>
    </location>
</feature>
<comment type="similarity">
    <text evidence="2">Belongs to the glycosyltransferase 2 family.</text>
</comment>
<dbReference type="PANTHER" id="PTHR43179">
    <property type="entry name" value="RHAMNOSYLTRANSFERASE WBBL"/>
    <property type="match status" value="1"/>
</dbReference>
<dbReference type="InterPro" id="IPR001173">
    <property type="entry name" value="Glyco_trans_2-like"/>
</dbReference>
<dbReference type="PANTHER" id="PTHR43179:SF12">
    <property type="entry name" value="GALACTOFURANOSYLTRANSFERASE GLFT2"/>
    <property type="match status" value="1"/>
</dbReference>
<evidence type="ECO:0000256" key="2">
    <source>
        <dbReference type="ARBA" id="ARBA00006739"/>
    </source>
</evidence>
<proteinExistence type="inferred from homology"/>
<comment type="pathway">
    <text evidence="1">Cell wall biogenesis; cell wall polysaccharide biosynthesis.</text>
</comment>
<evidence type="ECO:0000256" key="3">
    <source>
        <dbReference type="ARBA" id="ARBA00022676"/>
    </source>
</evidence>
<organism evidence="6 7">
    <name type="scientific">Patulibacter brassicae</name>
    <dbReference type="NCBI Taxonomy" id="1705717"/>
    <lineage>
        <taxon>Bacteria</taxon>
        <taxon>Bacillati</taxon>
        <taxon>Actinomycetota</taxon>
        <taxon>Thermoleophilia</taxon>
        <taxon>Solirubrobacterales</taxon>
        <taxon>Patulibacteraceae</taxon>
        <taxon>Patulibacter</taxon>
    </lineage>
</organism>